<evidence type="ECO:0000256" key="4">
    <source>
        <dbReference type="ARBA" id="ARBA00022917"/>
    </source>
</evidence>
<evidence type="ECO:0000256" key="1">
    <source>
        <dbReference type="ARBA" id="ARBA00005532"/>
    </source>
</evidence>
<dbReference type="SUPFAM" id="SSF54713">
    <property type="entry name" value="Elongation factor Ts (EF-Ts), dimerisation domain"/>
    <property type="match status" value="2"/>
</dbReference>
<keyword evidence="4 5" id="KW-0648">Protein biosynthesis</keyword>
<dbReference type="NCBIfam" id="TIGR00116">
    <property type="entry name" value="tsf"/>
    <property type="match status" value="1"/>
</dbReference>
<dbReference type="InterPro" id="IPR009060">
    <property type="entry name" value="UBA-like_sf"/>
</dbReference>
<evidence type="ECO:0000256" key="3">
    <source>
        <dbReference type="ARBA" id="ARBA00022768"/>
    </source>
</evidence>
<organism evidence="7 8">
    <name type="scientific">Gemmatimonas aurantiaca (strain DSM 14586 / JCM 11422 / NBRC 100505 / T-27)</name>
    <dbReference type="NCBI Taxonomy" id="379066"/>
    <lineage>
        <taxon>Bacteria</taxon>
        <taxon>Pseudomonadati</taxon>
        <taxon>Gemmatimonadota</taxon>
        <taxon>Gemmatimonadia</taxon>
        <taxon>Gemmatimonadales</taxon>
        <taxon>Gemmatimonadaceae</taxon>
        <taxon>Gemmatimonas</taxon>
    </lineage>
</organism>
<dbReference type="EMBL" id="AP009153">
    <property type="protein sequence ID" value="BAH38817.1"/>
    <property type="molecule type" value="Genomic_DNA"/>
</dbReference>
<evidence type="ECO:0000313" key="8">
    <source>
        <dbReference type="Proteomes" id="UP000002209"/>
    </source>
</evidence>
<dbReference type="InterPro" id="IPR014039">
    <property type="entry name" value="Transl_elong_EFTs/EF1B_dimer"/>
</dbReference>
<gene>
    <name evidence="5 7" type="primary">tsf</name>
    <name evidence="7" type="ordered locus">GAU_1775</name>
</gene>
<dbReference type="KEGG" id="gau:GAU_1775"/>
<keyword evidence="3 5" id="KW-0251">Elongation factor</keyword>
<dbReference type="Gene3D" id="3.30.479.20">
    <property type="entry name" value="Elongation factor Ts, dimerisation domain"/>
    <property type="match status" value="2"/>
</dbReference>
<dbReference type="InterPro" id="IPR001816">
    <property type="entry name" value="Transl_elong_EFTs/EF1B"/>
</dbReference>
<sequence>MSTPITAKAVAELRQRTGAGMMDCKKALEETNGDMDAAVEYLRKKGIAKAEKRSDRSTSEGIVGGEIFNDGTSGAILEVACETDFVARNEDFGKVVASLVAHRVQSTAADIEAMLREPMASSPSETVEEYVKGASARTGEAVNVKRTARFDAGANGQVGMYRHHNGKLATIVQITASSADVASHEATRELLKYIAEHVAASAPVAVDRSGVPADKIDSERRIAEEQARQAGKPDAMIEKIATGKVEAFLKDVTLLPQPWVRDPALTISQLVADYAKKAGGTITVDRFARLQLGAE</sequence>
<dbReference type="OrthoDB" id="9808348at2"/>
<comment type="subcellular location">
    <subcellularLocation>
        <location evidence="5">Cytoplasm</location>
    </subcellularLocation>
</comment>
<dbReference type="FunFam" id="1.10.8.10:FF:000001">
    <property type="entry name" value="Elongation factor Ts"/>
    <property type="match status" value="1"/>
</dbReference>
<dbReference type="PROSITE" id="PS01126">
    <property type="entry name" value="EF_TS_1"/>
    <property type="match status" value="1"/>
</dbReference>
<dbReference type="AlphaFoldDB" id="C1A3Z2"/>
<dbReference type="HAMAP" id="MF_00050">
    <property type="entry name" value="EF_Ts"/>
    <property type="match status" value="1"/>
</dbReference>
<dbReference type="SUPFAM" id="SSF46934">
    <property type="entry name" value="UBA-like"/>
    <property type="match status" value="1"/>
</dbReference>
<reference evidence="8" key="1">
    <citation type="submission" date="2006-03" db="EMBL/GenBank/DDBJ databases">
        <title>Complete genome sequence of Gemmatimonas aurantiaca T-27 that represents a novel phylum Gemmatimonadetes.</title>
        <authorList>
            <person name="Takasaki K."/>
            <person name="Ichikawa N."/>
            <person name="Miura H."/>
            <person name="Matsushita S."/>
            <person name="Watanabe Y."/>
            <person name="Oguchi A."/>
            <person name="Ankai A."/>
            <person name="Yashiro I."/>
            <person name="Takahashi M."/>
            <person name="Terui Y."/>
            <person name="Fukui S."/>
            <person name="Yokoyama H."/>
            <person name="Tanikawa S."/>
            <person name="Hanada S."/>
            <person name="Kamagata Y."/>
            <person name="Fujita N."/>
        </authorList>
    </citation>
    <scope>NUCLEOTIDE SEQUENCE [LARGE SCALE GENOMIC DNA]</scope>
    <source>
        <strain evidence="8">T-27 / DSM 14586 / JCM 11422 / NBRC 100505</strain>
    </source>
</reference>
<proteinExistence type="inferred from homology"/>
<dbReference type="Pfam" id="PF00889">
    <property type="entry name" value="EF_TS"/>
    <property type="match status" value="1"/>
</dbReference>
<accession>C1A3Z2</accession>
<name>C1A3Z2_GEMAT</name>
<evidence type="ECO:0000256" key="5">
    <source>
        <dbReference type="HAMAP-Rule" id="MF_00050"/>
    </source>
</evidence>
<dbReference type="PANTHER" id="PTHR11741">
    <property type="entry name" value="ELONGATION FACTOR TS"/>
    <property type="match status" value="1"/>
</dbReference>
<dbReference type="GO" id="GO:0003746">
    <property type="term" value="F:translation elongation factor activity"/>
    <property type="evidence" value="ECO:0007669"/>
    <property type="project" value="UniProtKB-UniRule"/>
</dbReference>
<keyword evidence="8" id="KW-1185">Reference proteome</keyword>
<comment type="function">
    <text evidence="5">Associates with the EF-Tu.GDP complex and induces the exchange of GDP to GTP. It remains bound to the aminoacyl-tRNA.EF-Tu.GTP complex up to the GTP hydrolysis stage on the ribosome.</text>
</comment>
<dbReference type="STRING" id="379066.GAU_1775"/>
<dbReference type="RefSeq" id="WP_012683264.1">
    <property type="nucleotide sequence ID" value="NC_012489.1"/>
</dbReference>
<protein>
    <recommendedName>
        <fullName evidence="2 5">Elongation factor Ts</fullName>
        <shortName evidence="5">EF-Ts</shortName>
    </recommendedName>
</protein>
<dbReference type="Gene3D" id="1.10.286.20">
    <property type="match status" value="1"/>
</dbReference>
<keyword evidence="5" id="KW-0963">Cytoplasm</keyword>
<feature type="domain" description="Translation elongation factor EFTs/EF1B dimerisation" evidence="6">
    <location>
        <begin position="74"/>
        <end position="293"/>
    </location>
</feature>
<dbReference type="CDD" id="cd14275">
    <property type="entry name" value="UBA_EF-Ts"/>
    <property type="match status" value="1"/>
</dbReference>
<evidence type="ECO:0000256" key="2">
    <source>
        <dbReference type="ARBA" id="ARBA00016956"/>
    </source>
</evidence>
<dbReference type="InterPro" id="IPR036402">
    <property type="entry name" value="EF-Ts_dimer_sf"/>
</dbReference>
<feature type="region of interest" description="Involved in Mg(2+) ion dislocation from EF-Tu" evidence="5">
    <location>
        <begin position="83"/>
        <end position="86"/>
    </location>
</feature>
<dbReference type="HOGENOM" id="CLU_047155_0_2_0"/>
<dbReference type="GO" id="GO:0005737">
    <property type="term" value="C:cytoplasm"/>
    <property type="evidence" value="ECO:0007669"/>
    <property type="project" value="UniProtKB-SubCell"/>
</dbReference>
<evidence type="ECO:0000259" key="6">
    <source>
        <dbReference type="Pfam" id="PF00889"/>
    </source>
</evidence>
<evidence type="ECO:0000313" key="7">
    <source>
        <dbReference type="EMBL" id="BAH38817.1"/>
    </source>
</evidence>
<dbReference type="PANTHER" id="PTHR11741:SF0">
    <property type="entry name" value="ELONGATION FACTOR TS, MITOCHONDRIAL"/>
    <property type="match status" value="1"/>
</dbReference>
<dbReference type="Gene3D" id="1.10.8.10">
    <property type="entry name" value="DNA helicase RuvA subunit, C-terminal domain"/>
    <property type="match status" value="1"/>
</dbReference>
<comment type="similarity">
    <text evidence="1 5">Belongs to the EF-Ts family.</text>
</comment>
<dbReference type="Proteomes" id="UP000002209">
    <property type="component" value="Chromosome"/>
</dbReference>
<dbReference type="InterPro" id="IPR018101">
    <property type="entry name" value="Transl_elong_Ts_CS"/>
</dbReference>
<dbReference type="eggNOG" id="COG0264">
    <property type="taxonomic scope" value="Bacteria"/>
</dbReference>